<accession>A0AAJ0F611</accession>
<reference evidence="3" key="1">
    <citation type="submission" date="2023-06" db="EMBL/GenBank/DDBJ databases">
        <title>Genome-scale phylogeny and comparative genomics of the fungal order Sordariales.</title>
        <authorList>
            <consortium name="Lawrence Berkeley National Laboratory"/>
            <person name="Hensen N."/>
            <person name="Bonometti L."/>
            <person name="Westerberg I."/>
            <person name="Brannstrom I.O."/>
            <person name="Guillou S."/>
            <person name="Cros-Aarteil S."/>
            <person name="Calhoun S."/>
            <person name="Haridas S."/>
            <person name="Kuo A."/>
            <person name="Mondo S."/>
            <person name="Pangilinan J."/>
            <person name="Riley R."/>
            <person name="Labutti K."/>
            <person name="Andreopoulos B."/>
            <person name="Lipzen A."/>
            <person name="Chen C."/>
            <person name="Yanf M."/>
            <person name="Daum C."/>
            <person name="Ng V."/>
            <person name="Clum A."/>
            <person name="Steindorff A."/>
            <person name="Ohm R."/>
            <person name="Martin F."/>
            <person name="Silar P."/>
            <person name="Natvig D."/>
            <person name="Lalanne C."/>
            <person name="Gautier V."/>
            <person name="Ament-Velasquez S.L."/>
            <person name="Kruys A."/>
            <person name="Hutchinson M.I."/>
            <person name="Powell A.J."/>
            <person name="Barry K."/>
            <person name="Miller A.N."/>
            <person name="Grigoriev I.V."/>
            <person name="Debuchy R."/>
            <person name="Gladieux P."/>
            <person name="Thoren M.H."/>
            <person name="Johannesson H."/>
        </authorList>
    </citation>
    <scope>NUCLEOTIDE SEQUENCE</scope>
    <source>
        <strain evidence="3">PSN4</strain>
    </source>
</reference>
<dbReference type="AlphaFoldDB" id="A0AAJ0F611"/>
<dbReference type="InterPro" id="IPR058525">
    <property type="entry name" value="DUF8212"/>
</dbReference>
<dbReference type="InterPro" id="IPR010730">
    <property type="entry name" value="HET"/>
</dbReference>
<organism evidence="3 4">
    <name type="scientific">Echria macrotheca</name>
    <dbReference type="NCBI Taxonomy" id="438768"/>
    <lineage>
        <taxon>Eukaryota</taxon>
        <taxon>Fungi</taxon>
        <taxon>Dikarya</taxon>
        <taxon>Ascomycota</taxon>
        <taxon>Pezizomycotina</taxon>
        <taxon>Sordariomycetes</taxon>
        <taxon>Sordariomycetidae</taxon>
        <taxon>Sordariales</taxon>
        <taxon>Schizotheciaceae</taxon>
        <taxon>Echria</taxon>
    </lineage>
</organism>
<dbReference type="Pfam" id="PF06985">
    <property type="entry name" value="HET"/>
    <property type="match status" value="1"/>
</dbReference>
<dbReference type="Proteomes" id="UP001239445">
    <property type="component" value="Unassembled WGS sequence"/>
</dbReference>
<gene>
    <name evidence="3" type="ORF">QBC47DRAFT_321484</name>
</gene>
<dbReference type="Pfam" id="PF26640">
    <property type="entry name" value="DUF8212"/>
    <property type="match status" value="1"/>
</dbReference>
<feature type="domain" description="DUF8212" evidence="2">
    <location>
        <begin position="225"/>
        <end position="304"/>
    </location>
</feature>
<keyword evidence="4" id="KW-1185">Reference proteome</keyword>
<feature type="domain" description="Heterokaryon incompatibility" evidence="1">
    <location>
        <begin position="23"/>
        <end position="115"/>
    </location>
</feature>
<sequence>MRLLNSRSWRMKEFIIDDEIPPYAILSHTWGDEEVTFRDWDRLPRDEVKSMKGWGKINYCRKQAACNGYDWVWVDTCCIDKSSSAELSEAINSMFRWYKNAEICYVYLADVEKTADWQEMRRRISASRWFTRGWTLQELLAPTTACFYCTDWSVLGTRAELVDVISSVTRIHRKYLQGENVHRASVAQRMSWASLRNTSRVEDIAYCLLGIFDINMPLIYGEGHKAFQRLQHMIMQSYSSDHSLFAWGTISENSSLEYLSDAEYRDTTKTIAWKAPADRPESAKLSGLFAASPRDFKDSHSIVPSRWASLFYRDPGIRATLPMLMSHSTVRLELPHLPSSLTTYYWDDPDFAQVRNIRLLALLCNLEGSEGDFMTLTVVDCDHYLYARTREVVVSETSLTFAQLSQRKDEVCIGLPSYQLQHREIVFRRWAYPPKCTMSFFGLAKCNINYSNGIVSGISERDGKLFALQCRRAQTQGPPRGCEILFSRESNEIDSSISIGLIPFSAIEGVDTAEGNDGWRRDRTLREADPSSARTMKCPLDQWTTRAPAPFGIVYVQVERVSFGSDGSYVDVVDLIFKPEQLKH</sequence>
<dbReference type="PANTHER" id="PTHR10622:SF10">
    <property type="entry name" value="HET DOMAIN-CONTAINING PROTEIN"/>
    <property type="match status" value="1"/>
</dbReference>
<evidence type="ECO:0000259" key="2">
    <source>
        <dbReference type="Pfam" id="PF26640"/>
    </source>
</evidence>
<comment type="caution">
    <text evidence="3">The sequence shown here is derived from an EMBL/GenBank/DDBJ whole genome shotgun (WGS) entry which is preliminary data.</text>
</comment>
<proteinExistence type="predicted"/>
<dbReference type="EMBL" id="MU839832">
    <property type="protein sequence ID" value="KAK1756311.1"/>
    <property type="molecule type" value="Genomic_DNA"/>
</dbReference>
<name>A0AAJ0F611_9PEZI</name>
<protein>
    <submittedName>
        <fullName evidence="3">Heterokaryon incompatibility protein-domain-containing protein</fullName>
    </submittedName>
</protein>
<dbReference type="PANTHER" id="PTHR10622">
    <property type="entry name" value="HET DOMAIN-CONTAINING PROTEIN"/>
    <property type="match status" value="1"/>
</dbReference>
<evidence type="ECO:0000313" key="4">
    <source>
        <dbReference type="Proteomes" id="UP001239445"/>
    </source>
</evidence>
<evidence type="ECO:0000313" key="3">
    <source>
        <dbReference type="EMBL" id="KAK1756311.1"/>
    </source>
</evidence>
<evidence type="ECO:0000259" key="1">
    <source>
        <dbReference type="Pfam" id="PF06985"/>
    </source>
</evidence>